<dbReference type="InterPro" id="IPR003388">
    <property type="entry name" value="Reticulon"/>
</dbReference>
<keyword evidence="3" id="KW-0256">Endoplasmic reticulum</keyword>
<feature type="transmembrane region" description="Helical" evidence="6">
    <location>
        <begin position="97"/>
        <end position="116"/>
    </location>
</feature>
<dbReference type="InterPro" id="IPR046964">
    <property type="entry name" value="RTN1-4"/>
</dbReference>
<comment type="subcellular location">
    <subcellularLocation>
        <location evidence="1">Endoplasmic reticulum membrane</location>
        <topology evidence="1">Multi-pass membrane protein</topology>
    </subcellularLocation>
</comment>
<dbReference type="Pfam" id="PF02453">
    <property type="entry name" value="Reticulon"/>
    <property type="match status" value="1"/>
</dbReference>
<evidence type="ECO:0000256" key="5">
    <source>
        <dbReference type="ARBA" id="ARBA00023136"/>
    </source>
</evidence>
<dbReference type="Gene3D" id="1.20.5.2480">
    <property type="match status" value="1"/>
</dbReference>
<accession>A0ABD1KB98</accession>
<dbReference type="GO" id="GO:0005789">
    <property type="term" value="C:endoplasmic reticulum membrane"/>
    <property type="evidence" value="ECO:0007669"/>
    <property type="project" value="UniProtKB-SubCell"/>
</dbReference>
<feature type="transmembrane region" description="Helical" evidence="6">
    <location>
        <begin position="136"/>
        <end position="156"/>
    </location>
</feature>
<organism evidence="9 10">
    <name type="scientific">Coilia grayii</name>
    <name type="common">Gray's grenadier anchovy</name>
    <dbReference type="NCBI Taxonomy" id="363190"/>
    <lineage>
        <taxon>Eukaryota</taxon>
        <taxon>Metazoa</taxon>
        <taxon>Chordata</taxon>
        <taxon>Craniata</taxon>
        <taxon>Vertebrata</taxon>
        <taxon>Euteleostomi</taxon>
        <taxon>Actinopterygii</taxon>
        <taxon>Neopterygii</taxon>
        <taxon>Teleostei</taxon>
        <taxon>Clupei</taxon>
        <taxon>Clupeiformes</taxon>
        <taxon>Clupeoidei</taxon>
        <taxon>Engraulidae</taxon>
        <taxon>Coilinae</taxon>
        <taxon>Coilia</taxon>
    </lineage>
</organism>
<feature type="transmembrane region" description="Helical" evidence="6">
    <location>
        <begin position="70"/>
        <end position="90"/>
    </location>
</feature>
<dbReference type="EMBL" id="JBHFQA010000007">
    <property type="protein sequence ID" value="KAL2096364.1"/>
    <property type="molecule type" value="Genomic_DNA"/>
</dbReference>
<evidence type="ECO:0000256" key="4">
    <source>
        <dbReference type="ARBA" id="ARBA00022989"/>
    </source>
</evidence>
<feature type="transmembrane region" description="Helical" evidence="6">
    <location>
        <begin position="44"/>
        <end position="64"/>
    </location>
</feature>
<gene>
    <name evidence="9" type="ORF">ACEWY4_008512</name>
</gene>
<name>A0ABD1KB98_9TELE</name>
<dbReference type="PROSITE" id="PS50845">
    <property type="entry name" value="RETICULON"/>
    <property type="match status" value="1"/>
</dbReference>
<evidence type="ECO:0000256" key="1">
    <source>
        <dbReference type="ARBA" id="ARBA00004477"/>
    </source>
</evidence>
<dbReference type="AlphaFoldDB" id="A0ABD1KB98"/>
<keyword evidence="2 6" id="KW-0812">Transmembrane</keyword>
<keyword evidence="10" id="KW-1185">Reference proteome</keyword>
<feature type="transmembrane region" description="Helical" evidence="6">
    <location>
        <begin position="265"/>
        <end position="286"/>
    </location>
</feature>
<feature type="transmembrane region" description="Helical" evidence="6">
    <location>
        <begin position="352"/>
        <end position="370"/>
    </location>
</feature>
<comment type="caution">
    <text evidence="6">Lacks conserved residue(s) required for the propagation of feature annotation.</text>
</comment>
<proteinExistence type="predicted"/>
<dbReference type="Proteomes" id="UP001591681">
    <property type="component" value="Unassembled WGS sequence"/>
</dbReference>
<evidence type="ECO:0000256" key="3">
    <source>
        <dbReference type="ARBA" id="ARBA00022824"/>
    </source>
</evidence>
<keyword evidence="4 6" id="KW-1133">Transmembrane helix</keyword>
<evidence type="ECO:0000256" key="6">
    <source>
        <dbReference type="RuleBase" id="RU210713"/>
    </source>
</evidence>
<sequence length="484" mass="53148">MFLLFLSPHLSLPLPVLCPIPPSFFLCLCHPLSLSLLSYSSLYLLYLYLSPCLSLSPFSLSLFFSSLTLSFFSLYPSVFPLSIFPSLSLLSPLSHSLCSPFTLLSAFLLSFPPLHLSFSSHPFLSTLPHSLCSHLPFLHLFFLSSLSASFTLLLFFPTLHPLSPSLPLYPLFSSLPPLLSIPSLPLSSSFHPVSSSLPPDSHSPSPSFSPLFLFFPLPPYPHPLFLTLHPLSLSLPLYPLFSSLPPPLSIPSLPLSPLFILSPPLFFLILIPPLPLSLLFSSLPLLPSASIPPSPLPYSHPLSSSLPLSLLLSILSSPVSSLLLPPLPPPCLHVLCSPVMDLIYWKDTERSGMVLTGIVVALLSVFQLSIVSVLSTVSLLLMCVTISVRLYYKLLQAIQWADNKHPFQKYMELDITLHGEEADLLMQKAIVFACTTLDSIKNLVFVSSLFNSLKVRNTPAQHTPAQHTPSQGETHTCTAHTFSR</sequence>
<evidence type="ECO:0000313" key="9">
    <source>
        <dbReference type="EMBL" id="KAL2096364.1"/>
    </source>
</evidence>
<protein>
    <recommendedName>
        <fullName evidence="6">Reticulon</fullName>
    </recommendedName>
</protein>
<evidence type="ECO:0000259" key="8">
    <source>
        <dbReference type="PROSITE" id="PS50845"/>
    </source>
</evidence>
<evidence type="ECO:0000256" key="7">
    <source>
        <dbReference type="SAM" id="MobiDB-lite"/>
    </source>
</evidence>
<evidence type="ECO:0000256" key="2">
    <source>
        <dbReference type="ARBA" id="ARBA00022692"/>
    </source>
</evidence>
<reference evidence="9 10" key="1">
    <citation type="submission" date="2024-09" db="EMBL/GenBank/DDBJ databases">
        <title>A chromosome-level genome assembly of Gray's grenadier anchovy, Coilia grayii.</title>
        <authorList>
            <person name="Fu Z."/>
        </authorList>
    </citation>
    <scope>NUCLEOTIDE SEQUENCE [LARGE SCALE GENOMIC DNA]</scope>
    <source>
        <strain evidence="9">G4</strain>
        <tissue evidence="9">Muscle</tissue>
    </source>
</reference>
<dbReference type="PANTHER" id="PTHR45799:SF7">
    <property type="entry name" value="RETICULON"/>
    <property type="match status" value="1"/>
</dbReference>
<comment type="caution">
    <text evidence="9">The sequence shown here is derived from an EMBL/GenBank/DDBJ whole genome shotgun (WGS) entry which is preliminary data.</text>
</comment>
<feature type="region of interest" description="Disordered" evidence="7">
    <location>
        <begin position="460"/>
        <end position="484"/>
    </location>
</feature>
<dbReference type="PANTHER" id="PTHR45799">
    <property type="entry name" value="RETICULON-LIKE PROTEIN"/>
    <property type="match status" value="1"/>
</dbReference>
<feature type="domain" description="Reticulon" evidence="8">
    <location>
        <begin position="339"/>
        <end position="455"/>
    </location>
</feature>
<evidence type="ECO:0000313" key="10">
    <source>
        <dbReference type="Proteomes" id="UP001591681"/>
    </source>
</evidence>
<keyword evidence="5 6" id="KW-0472">Membrane</keyword>